<dbReference type="RefSeq" id="WP_370720591.1">
    <property type="nucleotide sequence ID" value="NZ_JBGGTQ010000010.1"/>
</dbReference>
<dbReference type="Pfam" id="PF07563">
    <property type="entry name" value="DUF1541"/>
    <property type="match status" value="2"/>
</dbReference>
<keyword evidence="2" id="KW-0732">Signal</keyword>
<feature type="compositionally biased region" description="Polar residues" evidence="1">
    <location>
        <begin position="34"/>
        <end position="43"/>
    </location>
</feature>
<dbReference type="PROSITE" id="PS51257">
    <property type="entry name" value="PROKAR_LIPOPROTEIN"/>
    <property type="match status" value="1"/>
</dbReference>
<feature type="signal peptide" evidence="2">
    <location>
        <begin position="1"/>
        <end position="21"/>
    </location>
</feature>
<proteinExistence type="predicted"/>
<dbReference type="InterPro" id="IPR011438">
    <property type="entry name" value="DUF1541"/>
</dbReference>
<feature type="chain" id="PRO_5046357944" evidence="2">
    <location>
        <begin position="22"/>
        <end position="209"/>
    </location>
</feature>
<evidence type="ECO:0000256" key="1">
    <source>
        <dbReference type="SAM" id="MobiDB-lite"/>
    </source>
</evidence>
<gene>
    <name evidence="4" type="ORF">AB2L28_18345</name>
</gene>
<feature type="compositionally biased region" description="Basic and acidic residues" evidence="1">
    <location>
        <begin position="48"/>
        <end position="70"/>
    </location>
</feature>
<sequence length="209" mass="21453">MHDRPLAKTAAGLLSVGVLLAGCATGDAEPAAAPTTSTNGTSADSEEHEGHEHHGGHGDHGGHEHHDHAPDGGPPPAGITEAAAATYPVGTEVLLRADHMPGMDGVTGTVVGAFDTTAYSVSYTPTTGGSPVEDHKWVVQEELRDAGPDRLPAGAEVVLDATHMSGMQGATATIDSSTDETTYMVDFEADGMAMVNHKWVVESEMEPAA</sequence>
<dbReference type="Proteomes" id="UP001566476">
    <property type="component" value="Unassembled WGS sequence"/>
</dbReference>
<evidence type="ECO:0000313" key="4">
    <source>
        <dbReference type="EMBL" id="MEZ0494201.1"/>
    </source>
</evidence>
<evidence type="ECO:0000313" key="5">
    <source>
        <dbReference type="Proteomes" id="UP001566476"/>
    </source>
</evidence>
<keyword evidence="5" id="KW-1185">Reference proteome</keyword>
<reference evidence="4 5" key="1">
    <citation type="submission" date="2024-07" db="EMBL/GenBank/DDBJ databases">
        <authorList>
            <person name="Thanompreechachai J."/>
            <person name="Duangmal K."/>
        </authorList>
    </citation>
    <scope>NUCLEOTIDE SEQUENCE [LARGE SCALE GENOMIC DNA]</scope>
    <source>
        <strain evidence="4 5">TBRC 1896</strain>
    </source>
</reference>
<comment type="caution">
    <text evidence="4">The sequence shown here is derived from an EMBL/GenBank/DDBJ whole genome shotgun (WGS) entry which is preliminary data.</text>
</comment>
<evidence type="ECO:0000259" key="3">
    <source>
        <dbReference type="Pfam" id="PF07563"/>
    </source>
</evidence>
<feature type="domain" description="DUF1541" evidence="3">
    <location>
        <begin position="154"/>
        <end position="202"/>
    </location>
</feature>
<feature type="region of interest" description="Disordered" evidence="1">
    <location>
        <begin position="29"/>
        <end position="80"/>
    </location>
</feature>
<protein>
    <submittedName>
        <fullName evidence="4">YdhK family protein</fullName>
    </submittedName>
</protein>
<dbReference type="EMBL" id="JBGGTQ010000010">
    <property type="protein sequence ID" value="MEZ0494201.1"/>
    <property type="molecule type" value="Genomic_DNA"/>
</dbReference>
<dbReference type="Gene3D" id="2.30.30.1210">
    <property type="entry name" value="Domain of unknown function DUF1541"/>
    <property type="match status" value="1"/>
</dbReference>
<organism evidence="4 5">
    <name type="scientific">Kineococcus mangrovi</name>
    <dbReference type="NCBI Taxonomy" id="1660183"/>
    <lineage>
        <taxon>Bacteria</taxon>
        <taxon>Bacillati</taxon>
        <taxon>Actinomycetota</taxon>
        <taxon>Actinomycetes</taxon>
        <taxon>Kineosporiales</taxon>
        <taxon>Kineosporiaceae</taxon>
        <taxon>Kineococcus</taxon>
    </lineage>
</organism>
<evidence type="ECO:0000256" key="2">
    <source>
        <dbReference type="SAM" id="SignalP"/>
    </source>
</evidence>
<name>A0ABV4IA84_9ACTN</name>
<accession>A0ABV4IA84</accession>
<feature type="domain" description="DUF1541" evidence="3">
    <location>
        <begin position="89"/>
        <end position="140"/>
    </location>
</feature>